<evidence type="ECO:0000256" key="4">
    <source>
        <dbReference type="ARBA" id="ARBA00022801"/>
    </source>
</evidence>
<dbReference type="EC" id="3.1.1.85" evidence="5"/>
<feature type="binding site" evidence="5">
    <location>
        <position position="231"/>
    </location>
    <ligand>
        <name>substrate</name>
    </ligand>
</feature>
<feature type="active site" description="Nucleophile" evidence="5">
    <location>
        <position position="78"/>
    </location>
</feature>
<dbReference type="GO" id="GO:0016020">
    <property type="term" value="C:membrane"/>
    <property type="evidence" value="ECO:0007669"/>
    <property type="project" value="TreeGrafter"/>
</dbReference>
<dbReference type="Proteomes" id="UP000521199">
    <property type="component" value="Unassembled WGS sequence"/>
</dbReference>
<keyword evidence="2 5" id="KW-0963">Cytoplasm</keyword>
<dbReference type="GO" id="GO:0009102">
    <property type="term" value="P:biotin biosynthetic process"/>
    <property type="evidence" value="ECO:0007669"/>
    <property type="project" value="UniProtKB-UniRule"/>
</dbReference>
<dbReference type="GO" id="GO:0090499">
    <property type="term" value="F:pimelyl-[acyl-carrier protein] methyl ester esterase activity"/>
    <property type="evidence" value="ECO:0007669"/>
    <property type="project" value="UniProtKB-EC"/>
</dbReference>
<gene>
    <name evidence="5" type="primary">bioH</name>
    <name evidence="7" type="ORF">HNQ52_001183</name>
</gene>
<evidence type="ECO:0000259" key="6">
    <source>
        <dbReference type="Pfam" id="PF12697"/>
    </source>
</evidence>
<dbReference type="Pfam" id="PF12697">
    <property type="entry name" value="Abhydrolase_6"/>
    <property type="match status" value="1"/>
</dbReference>
<dbReference type="PANTHER" id="PTHR43798:SF31">
    <property type="entry name" value="AB HYDROLASE SUPERFAMILY PROTEIN YCLE"/>
    <property type="match status" value="1"/>
</dbReference>
<dbReference type="UniPathway" id="UPA00078"/>
<dbReference type="AlphaFoldDB" id="A0A7W8FZX0"/>
<evidence type="ECO:0000256" key="5">
    <source>
        <dbReference type="HAMAP-Rule" id="MF_01260"/>
    </source>
</evidence>
<comment type="similarity">
    <text evidence="5">Belongs to the AB hydrolase superfamily. Carboxylesterase BioH family.</text>
</comment>
<dbReference type="PANTHER" id="PTHR43798">
    <property type="entry name" value="MONOACYLGLYCEROL LIPASE"/>
    <property type="match status" value="1"/>
</dbReference>
<feature type="binding site" evidence="5">
    <location>
        <begin position="78"/>
        <end position="79"/>
    </location>
    <ligand>
        <name>substrate</name>
    </ligand>
</feature>
<dbReference type="Gene3D" id="3.40.50.1820">
    <property type="entry name" value="alpha/beta hydrolase"/>
    <property type="match status" value="1"/>
</dbReference>
<accession>A0A7W8FZX0</accession>
<protein>
    <recommendedName>
        <fullName evidence="5">Pimeloyl-[acyl-carrier protein] methyl ester esterase</fullName>
        <ecNumber evidence="5">3.1.1.85</ecNumber>
    </recommendedName>
    <alternativeName>
        <fullName evidence="5">Biotin synthesis protein BioH</fullName>
    </alternativeName>
    <alternativeName>
        <fullName evidence="5">Carboxylesterase BioH</fullName>
    </alternativeName>
</protein>
<evidence type="ECO:0000313" key="8">
    <source>
        <dbReference type="Proteomes" id="UP000521199"/>
    </source>
</evidence>
<feature type="binding site" evidence="5">
    <location>
        <position position="18"/>
    </location>
    <ligand>
        <name>substrate</name>
    </ligand>
</feature>
<evidence type="ECO:0000256" key="2">
    <source>
        <dbReference type="ARBA" id="ARBA00022490"/>
    </source>
</evidence>
<dbReference type="SUPFAM" id="SSF53474">
    <property type="entry name" value="alpha/beta-Hydrolases"/>
    <property type="match status" value="1"/>
</dbReference>
<keyword evidence="8" id="KW-1185">Reference proteome</keyword>
<feature type="domain" description="AB hydrolase-1" evidence="6">
    <location>
        <begin position="12"/>
        <end position="243"/>
    </location>
</feature>
<dbReference type="InterPro" id="IPR000073">
    <property type="entry name" value="AB_hydrolase_1"/>
</dbReference>
<dbReference type="HAMAP" id="MF_01260">
    <property type="entry name" value="Carboxylester"/>
    <property type="match status" value="1"/>
</dbReference>
<evidence type="ECO:0000256" key="1">
    <source>
        <dbReference type="ARBA" id="ARBA00022487"/>
    </source>
</evidence>
<feature type="active site" evidence="5">
    <location>
        <position position="204"/>
    </location>
</feature>
<comment type="subcellular location">
    <subcellularLocation>
        <location evidence="5">Cytoplasm</location>
    </subcellularLocation>
</comment>
<reference evidence="7 8" key="1">
    <citation type="submission" date="2020-08" db="EMBL/GenBank/DDBJ databases">
        <title>Genomic Encyclopedia of Type Strains, Phase IV (KMG-IV): sequencing the most valuable type-strain genomes for metagenomic binning, comparative biology and taxonomic classification.</title>
        <authorList>
            <person name="Goeker M."/>
        </authorList>
    </citation>
    <scope>NUCLEOTIDE SEQUENCE [LARGE SCALE GENOMIC DNA]</scope>
    <source>
        <strain evidence="7 8">DSM 24163</strain>
    </source>
</reference>
<proteinExistence type="inferred from homology"/>
<dbReference type="EMBL" id="JACHHP010000002">
    <property type="protein sequence ID" value="MBB5207654.1"/>
    <property type="molecule type" value="Genomic_DNA"/>
</dbReference>
<dbReference type="InterPro" id="IPR050266">
    <property type="entry name" value="AB_hydrolase_sf"/>
</dbReference>
<dbReference type="GO" id="GO:0005737">
    <property type="term" value="C:cytoplasm"/>
    <property type="evidence" value="ECO:0007669"/>
    <property type="project" value="UniProtKB-SubCell"/>
</dbReference>
<evidence type="ECO:0000313" key="7">
    <source>
        <dbReference type="EMBL" id="MBB5207654.1"/>
    </source>
</evidence>
<dbReference type="InterPro" id="IPR029058">
    <property type="entry name" value="AB_hydrolase_fold"/>
</dbReference>
<keyword evidence="4 5" id="KW-0378">Hydrolase</keyword>
<sequence>MFIESIGQGPALVLIHGWAMHAGIFAPLTARLAERFEVFLVDLPGHGRSAERDVVFDPLDCATRIAAQVPAATWVGWSLGGLVALHAALSQPRKVTTLVEIAANPRFVLADDWPHGVDAAVFRQFADGLRDDWKRTIERFLALEAHGSERMQAELRELKANVFARGEPALSVLQDGLRTLDRSDLRAELPRLAMPSLWIAGRRDRLVPPAAMQWAAAQAPRGEFLEVSAGHAPFLTHPERVAGAIDAFAAGHAAV</sequence>
<comment type="pathway">
    <text evidence="5">Cofactor biosynthesis; biotin biosynthesis.</text>
</comment>
<comment type="catalytic activity">
    <reaction evidence="5">
        <text>6-carboxyhexanoyl-[ACP] methyl ester + H2O = 6-carboxyhexanoyl-[ACP] + methanol + H(+)</text>
        <dbReference type="Rhea" id="RHEA:42700"/>
        <dbReference type="Rhea" id="RHEA-COMP:9955"/>
        <dbReference type="Rhea" id="RHEA-COMP:10186"/>
        <dbReference type="ChEBI" id="CHEBI:15377"/>
        <dbReference type="ChEBI" id="CHEBI:15378"/>
        <dbReference type="ChEBI" id="CHEBI:17790"/>
        <dbReference type="ChEBI" id="CHEBI:78846"/>
        <dbReference type="ChEBI" id="CHEBI:82735"/>
        <dbReference type="EC" id="3.1.1.85"/>
    </reaction>
</comment>
<dbReference type="NCBIfam" id="TIGR01738">
    <property type="entry name" value="bioH"/>
    <property type="match status" value="1"/>
</dbReference>
<keyword evidence="3 5" id="KW-0093">Biotin biosynthesis</keyword>
<keyword evidence="1 5" id="KW-0719">Serine esterase</keyword>
<comment type="caution">
    <text evidence="5">Lacks conserved residue(s) required for the propagation of feature annotation.</text>
</comment>
<organism evidence="7 8">
    <name type="scientific">Chiayiivirga flava</name>
    <dbReference type="NCBI Taxonomy" id="659595"/>
    <lineage>
        <taxon>Bacteria</taxon>
        <taxon>Pseudomonadati</taxon>
        <taxon>Pseudomonadota</taxon>
        <taxon>Gammaproteobacteria</taxon>
        <taxon>Lysobacterales</taxon>
        <taxon>Lysobacteraceae</taxon>
        <taxon>Chiayiivirga</taxon>
    </lineage>
</organism>
<comment type="caution">
    <text evidence="7">The sequence shown here is derived from an EMBL/GenBank/DDBJ whole genome shotgun (WGS) entry which is preliminary data.</text>
</comment>
<name>A0A7W8FZX0_9GAMM</name>
<evidence type="ECO:0000256" key="3">
    <source>
        <dbReference type="ARBA" id="ARBA00022756"/>
    </source>
</evidence>
<comment type="function">
    <text evidence="5">The physiological role of BioH is to remove the methyl group introduced by BioC when the pimeloyl moiety is complete. It allows to synthesize pimeloyl-ACP via the fatty acid synthetic pathway through the hydrolysis of the ester bonds of pimeloyl-ACP esters.</text>
</comment>
<comment type="subunit">
    <text evidence="5">Monomer.</text>
</comment>
<dbReference type="RefSeq" id="WP_183960194.1">
    <property type="nucleotide sequence ID" value="NZ_JACHHP010000002.1"/>
</dbReference>
<feature type="active site" evidence="5">
    <location>
        <position position="231"/>
    </location>
</feature>
<dbReference type="InterPro" id="IPR010076">
    <property type="entry name" value="BioH"/>
</dbReference>